<proteinExistence type="predicted"/>
<evidence type="ECO:0000256" key="1">
    <source>
        <dbReference type="SAM" id="MobiDB-lite"/>
    </source>
</evidence>
<accession>A0AAD1WH37</accession>
<feature type="compositionally biased region" description="Basic and acidic residues" evidence="1">
    <location>
        <begin position="89"/>
        <end position="101"/>
    </location>
</feature>
<dbReference type="EMBL" id="OW240919">
    <property type="protein sequence ID" value="CAH2312757.1"/>
    <property type="molecule type" value="Genomic_DNA"/>
</dbReference>
<organism evidence="2 3">
    <name type="scientific">Pelobates cultripes</name>
    <name type="common">Western spadefoot toad</name>
    <dbReference type="NCBI Taxonomy" id="61616"/>
    <lineage>
        <taxon>Eukaryota</taxon>
        <taxon>Metazoa</taxon>
        <taxon>Chordata</taxon>
        <taxon>Craniata</taxon>
        <taxon>Vertebrata</taxon>
        <taxon>Euteleostomi</taxon>
        <taxon>Amphibia</taxon>
        <taxon>Batrachia</taxon>
        <taxon>Anura</taxon>
        <taxon>Pelobatoidea</taxon>
        <taxon>Pelobatidae</taxon>
        <taxon>Pelobates</taxon>
    </lineage>
</organism>
<evidence type="ECO:0000313" key="2">
    <source>
        <dbReference type="EMBL" id="CAH2312757.1"/>
    </source>
</evidence>
<protein>
    <submittedName>
        <fullName evidence="2">Uncharacterized protein</fullName>
    </submittedName>
</protein>
<feature type="region of interest" description="Disordered" evidence="1">
    <location>
        <begin position="89"/>
        <end position="109"/>
    </location>
</feature>
<gene>
    <name evidence="2" type="ORF">PECUL_23A001132</name>
</gene>
<keyword evidence="3" id="KW-1185">Reference proteome</keyword>
<dbReference type="AlphaFoldDB" id="A0AAD1WH37"/>
<name>A0AAD1WH37_PELCU</name>
<reference evidence="2" key="1">
    <citation type="submission" date="2022-03" db="EMBL/GenBank/DDBJ databases">
        <authorList>
            <person name="Alioto T."/>
            <person name="Alioto T."/>
            <person name="Gomez Garrido J."/>
        </authorList>
    </citation>
    <scope>NUCLEOTIDE SEQUENCE</scope>
</reference>
<evidence type="ECO:0000313" key="3">
    <source>
        <dbReference type="Proteomes" id="UP001295444"/>
    </source>
</evidence>
<feature type="region of interest" description="Disordered" evidence="1">
    <location>
        <begin position="1"/>
        <end position="55"/>
    </location>
</feature>
<sequence length="109" mass="11887">MAAQKAKKQAEKNDRAGFFATRAPTPKSMGLAEQEQDGDGGNDTLPLLTSPGEQNLPVTQDFLQKCLDNMSHKIRETLQGTLREMKREMQELGDRTAHGEPHGGTSHGA</sequence>
<dbReference type="Proteomes" id="UP001295444">
    <property type="component" value="Chromosome 08"/>
</dbReference>